<organism evidence="2 3">
    <name type="scientific">Mycena albidolilacea</name>
    <dbReference type="NCBI Taxonomy" id="1033008"/>
    <lineage>
        <taxon>Eukaryota</taxon>
        <taxon>Fungi</taxon>
        <taxon>Dikarya</taxon>
        <taxon>Basidiomycota</taxon>
        <taxon>Agaricomycotina</taxon>
        <taxon>Agaricomycetes</taxon>
        <taxon>Agaricomycetidae</taxon>
        <taxon>Agaricales</taxon>
        <taxon>Marasmiineae</taxon>
        <taxon>Mycenaceae</taxon>
        <taxon>Mycena</taxon>
    </lineage>
</organism>
<protein>
    <submittedName>
        <fullName evidence="2">Uncharacterized protein</fullName>
    </submittedName>
</protein>
<feature type="region of interest" description="Disordered" evidence="1">
    <location>
        <begin position="1"/>
        <end position="21"/>
    </location>
</feature>
<name>A0AAD7AB11_9AGAR</name>
<dbReference type="EMBL" id="JARIHO010000011">
    <property type="protein sequence ID" value="KAJ7353164.1"/>
    <property type="molecule type" value="Genomic_DNA"/>
</dbReference>
<reference evidence="2" key="1">
    <citation type="submission" date="2023-03" db="EMBL/GenBank/DDBJ databases">
        <title>Massive genome expansion in bonnet fungi (Mycena s.s.) driven by repeated elements and novel gene families across ecological guilds.</title>
        <authorList>
            <consortium name="Lawrence Berkeley National Laboratory"/>
            <person name="Harder C.B."/>
            <person name="Miyauchi S."/>
            <person name="Viragh M."/>
            <person name="Kuo A."/>
            <person name="Thoen E."/>
            <person name="Andreopoulos B."/>
            <person name="Lu D."/>
            <person name="Skrede I."/>
            <person name="Drula E."/>
            <person name="Henrissat B."/>
            <person name="Morin E."/>
            <person name="Kohler A."/>
            <person name="Barry K."/>
            <person name="LaButti K."/>
            <person name="Morin E."/>
            <person name="Salamov A."/>
            <person name="Lipzen A."/>
            <person name="Mereny Z."/>
            <person name="Hegedus B."/>
            <person name="Baldrian P."/>
            <person name="Stursova M."/>
            <person name="Weitz H."/>
            <person name="Taylor A."/>
            <person name="Grigoriev I.V."/>
            <person name="Nagy L.G."/>
            <person name="Martin F."/>
            <person name="Kauserud H."/>
        </authorList>
    </citation>
    <scope>NUCLEOTIDE SEQUENCE</scope>
    <source>
        <strain evidence="2">CBHHK002</strain>
    </source>
</reference>
<evidence type="ECO:0000313" key="3">
    <source>
        <dbReference type="Proteomes" id="UP001218218"/>
    </source>
</evidence>
<keyword evidence="3" id="KW-1185">Reference proteome</keyword>
<gene>
    <name evidence="2" type="ORF">DFH08DRAFT_856076</name>
</gene>
<evidence type="ECO:0000313" key="2">
    <source>
        <dbReference type="EMBL" id="KAJ7353164.1"/>
    </source>
</evidence>
<dbReference type="AlphaFoldDB" id="A0AAD7AB11"/>
<dbReference type="Proteomes" id="UP001218218">
    <property type="component" value="Unassembled WGS sequence"/>
</dbReference>
<sequence>MPASTRNLDLPHTANAACTPGVPLRDCLPSARNPPLATPILRAIPPRSLTTPPHATYAQHLAHQRPIASARYSRGDDTIAGSHGTDHTEMMRTPALPPVPVFHDRNFSQAQMVHRCNPRCNEHVRRAGEKPLPRIPDLTAVCAVRISGERWEHREGYIFWAAFCRQNMSIGGRV</sequence>
<accession>A0AAD7AB11</accession>
<comment type="caution">
    <text evidence="2">The sequence shown here is derived from an EMBL/GenBank/DDBJ whole genome shotgun (WGS) entry which is preliminary data.</text>
</comment>
<evidence type="ECO:0000256" key="1">
    <source>
        <dbReference type="SAM" id="MobiDB-lite"/>
    </source>
</evidence>
<proteinExistence type="predicted"/>